<dbReference type="Proteomes" id="UP000289954">
    <property type="component" value="Unassembled WGS sequence"/>
</dbReference>
<dbReference type="GO" id="GO:0046503">
    <property type="term" value="P:glycerolipid catabolic process"/>
    <property type="evidence" value="ECO:0007669"/>
    <property type="project" value="TreeGrafter"/>
</dbReference>
<dbReference type="Pfam" id="PF00561">
    <property type="entry name" value="Abhydrolase_1"/>
    <property type="match status" value="1"/>
</dbReference>
<dbReference type="SUPFAM" id="SSF53474">
    <property type="entry name" value="alpha/beta-Hydrolases"/>
    <property type="match status" value="1"/>
</dbReference>
<dbReference type="PANTHER" id="PTHR43433">
    <property type="entry name" value="HYDROLASE, ALPHA/BETA FOLD FAMILY PROTEIN"/>
    <property type="match status" value="1"/>
</dbReference>
<comment type="caution">
    <text evidence="2">The sequence shown here is derived from an EMBL/GenBank/DDBJ whole genome shotgun (WGS) entry which is preliminary data.</text>
</comment>
<name>A0A402DQH7_9CELL</name>
<dbReference type="AlphaFoldDB" id="A0A402DQH7"/>
<evidence type="ECO:0000313" key="2">
    <source>
        <dbReference type="EMBL" id="GCE76377.1"/>
    </source>
</evidence>
<dbReference type="PANTHER" id="PTHR43433:SF5">
    <property type="entry name" value="AB HYDROLASE-1 DOMAIN-CONTAINING PROTEIN"/>
    <property type="match status" value="1"/>
</dbReference>
<organism evidence="2 3">
    <name type="scientific">Cellulomonas biazotea</name>
    <dbReference type="NCBI Taxonomy" id="1709"/>
    <lineage>
        <taxon>Bacteria</taxon>
        <taxon>Bacillati</taxon>
        <taxon>Actinomycetota</taxon>
        <taxon>Actinomycetes</taxon>
        <taxon>Micrococcales</taxon>
        <taxon>Cellulomonadaceae</taxon>
        <taxon>Cellulomonas</taxon>
    </lineage>
</organism>
<feature type="domain" description="AB hydrolase-1" evidence="1">
    <location>
        <begin position="12"/>
        <end position="249"/>
    </location>
</feature>
<dbReference type="InterPro" id="IPR050471">
    <property type="entry name" value="AB_hydrolase"/>
</dbReference>
<dbReference type="InterPro" id="IPR029058">
    <property type="entry name" value="AB_hydrolase_fold"/>
</dbReference>
<proteinExistence type="predicted"/>
<sequence length="267" mass="27714">MRTGGVTDVPDPVVLVPGAGCSGDAFHVDLVDALAARRHVVVVDPRDTGRSTTTTGDTPEYALPDLADDLTAVLRAVLRPGERAHVVGVSTGGSLGQVVALDHPDLVASLTLVSATPGVPGLEAPDLPGPTAALSAASGLPDPDWADDDAVVDWMVEVERPYRPTVFDEDDVRATARATVDRSTDPSAAAHHYAAAPGPPWRHRLGDLRVPVTIVHGDDDPFFPLAHAHALAAEIPGARLVVLPGSGHGVPVRRHWPAFVALVAGEA</sequence>
<dbReference type="GO" id="GO:0004806">
    <property type="term" value="F:triacylglycerol lipase activity"/>
    <property type="evidence" value="ECO:0007669"/>
    <property type="project" value="TreeGrafter"/>
</dbReference>
<dbReference type="EMBL" id="BIMR01000093">
    <property type="protein sequence ID" value="GCE76377.1"/>
    <property type="molecule type" value="Genomic_DNA"/>
</dbReference>
<reference evidence="2 3" key="1">
    <citation type="submission" date="2019-01" db="EMBL/GenBank/DDBJ databases">
        <title>Draft genome sequence of Cellulomonas takizawaensis strain TKZ-21.</title>
        <authorList>
            <person name="Yamamura H."/>
            <person name="Hayashi T."/>
            <person name="Hamada M."/>
            <person name="Serisawa Y."/>
            <person name="Matsuyama K."/>
            <person name="Nakagawa Y."/>
            <person name="Otoguro M."/>
            <person name="Yanagida F."/>
            <person name="Hayakawa M."/>
        </authorList>
    </citation>
    <scope>NUCLEOTIDE SEQUENCE [LARGE SCALE GENOMIC DNA]</scope>
    <source>
        <strain evidence="2 3">NBRC12680</strain>
    </source>
</reference>
<evidence type="ECO:0000313" key="3">
    <source>
        <dbReference type="Proteomes" id="UP000289954"/>
    </source>
</evidence>
<accession>A0A402DQH7</accession>
<dbReference type="Gene3D" id="3.40.50.1820">
    <property type="entry name" value="alpha/beta hydrolase"/>
    <property type="match status" value="1"/>
</dbReference>
<keyword evidence="3" id="KW-1185">Reference proteome</keyword>
<protein>
    <recommendedName>
        <fullName evidence="1">AB hydrolase-1 domain-containing protein</fullName>
    </recommendedName>
</protein>
<dbReference type="InterPro" id="IPR000073">
    <property type="entry name" value="AB_hydrolase_1"/>
</dbReference>
<evidence type="ECO:0000259" key="1">
    <source>
        <dbReference type="Pfam" id="PF00561"/>
    </source>
</evidence>
<dbReference type="PRINTS" id="PR00111">
    <property type="entry name" value="ABHYDROLASE"/>
</dbReference>
<gene>
    <name evidence="2" type="ORF">CBZ_14330</name>
</gene>